<dbReference type="InterPro" id="IPR004303">
    <property type="entry name" value="PAD"/>
</dbReference>
<sequence length="621" mass="69141">MWATPRVRARQLTFLLLTLLVAGGCEPVVQAEGIPVHTPVRLTGPFTPNVDIRADVNRDGVVDLNDPTDDEGEDTWTAERGAIFLANLDDDEHVCPFSMLPNTMADEQLARCNDARDDQVNGDEDLEDLARLRTAPWPDAPDYAVGYVTVLGAAAKRVRLFKRSGDEFYAQREPALISITASQLRQGVELAIEANDIVRDPAKWDGFADVRFTITRGRVTDTEFQDTVRMRVAPVVMFHHLTPARAVFVSNVVEDLNQAQFRKDLRATLQATERPPTLFELEVDDLWAQDYLEPAYMSMPAPGGGQHVMRMNYRAPFVISTRKNDPLRLAGRMAFWLRGRNRAAVQQYTPGLSEESQTLNSFGNTEVIPPYEKDGVKYPMGRLFRGRGPDTRPDFQPDPSFTRLLEAQAVQPPVYVDTSWLNVAHVDETFSFLPANTPRGWVVLMADPTLARRMLQDLQAQGHGDAKLFTGLTWGLDRPAEMTVSEVLDNAGIMDASAQAALEIDSQLSILREETGLTDAEIIRVPFLFQEVTGGLSALQPALLNLLVVSSTQVIAPEPHGPLINGQDPFKAYFEEALAVYGLRVHWSDVWNPYHIGGGQVHCATNASRDIPETKWWEGGR</sequence>
<protein>
    <submittedName>
        <fullName evidence="3">Protein-arginine deiminase</fullName>
    </submittedName>
</protein>
<keyword evidence="4" id="KW-1185">Reference proteome</keyword>
<feature type="chain" id="PRO_5047348916" evidence="1">
    <location>
        <begin position="32"/>
        <end position="621"/>
    </location>
</feature>
<reference evidence="3 4" key="1">
    <citation type="submission" date="2021-02" db="EMBL/GenBank/DDBJ databases">
        <title>De Novo genome assembly of isolated myxobacteria.</title>
        <authorList>
            <person name="Stevens D.C."/>
        </authorList>
    </citation>
    <scope>NUCLEOTIDE SEQUENCE [LARGE SCALE GENOMIC DNA]</scope>
    <source>
        <strain evidence="4">SCPEA02</strain>
    </source>
</reference>
<dbReference type="InterPro" id="IPR036556">
    <property type="entry name" value="PAD_central_sf"/>
</dbReference>
<feature type="domain" description="Protein-arginine deiminase C-terminal" evidence="2">
    <location>
        <begin position="224"/>
        <end position="618"/>
    </location>
</feature>
<dbReference type="PANTHER" id="PTHR10837">
    <property type="entry name" value="PEPTIDYLARGININE DEIMINASE"/>
    <property type="match status" value="1"/>
</dbReference>
<dbReference type="Proteomes" id="UP000662747">
    <property type="component" value="Chromosome"/>
</dbReference>
<evidence type="ECO:0000313" key="4">
    <source>
        <dbReference type="Proteomes" id="UP000662747"/>
    </source>
</evidence>
<proteinExistence type="predicted"/>
<dbReference type="Gene3D" id="3.75.10.10">
    <property type="entry name" value="L-arginine/glycine Amidinotransferase, Chain A"/>
    <property type="match status" value="1"/>
</dbReference>
<accession>A0ABX7NW39</accession>
<dbReference type="RefSeq" id="WP_206724591.1">
    <property type="nucleotide sequence ID" value="NZ_CP071090.1"/>
</dbReference>
<dbReference type="SUPFAM" id="SSF110083">
    <property type="entry name" value="Peptidylarginine deiminase Pad4, middle domain"/>
    <property type="match status" value="1"/>
</dbReference>
<dbReference type="PANTHER" id="PTHR10837:SF8">
    <property type="entry name" value="PROTEIN-ARGININE DEIMINASE"/>
    <property type="match status" value="1"/>
</dbReference>
<dbReference type="Pfam" id="PF03068">
    <property type="entry name" value="PAD"/>
    <property type="match status" value="1"/>
</dbReference>
<evidence type="ECO:0000313" key="3">
    <source>
        <dbReference type="EMBL" id="QSQ23015.1"/>
    </source>
</evidence>
<dbReference type="SUPFAM" id="SSF55909">
    <property type="entry name" value="Pentein"/>
    <property type="match status" value="1"/>
</dbReference>
<evidence type="ECO:0000256" key="1">
    <source>
        <dbReference type="SAM" id="SignalP"/>
    </source>
</evidence>
<keyword evidence="1" id="KW-0732">Signal</keyword>
<name>A0ABX7NW39_9BACT</name>
<dbReference type="PROSITE" id="PS51257">
    <property type="entry name" value="PROKAR_LIPOPROTEIN"/>
    <property type="match status" value="1"/>
</dbReference>
<feature type="signal peptide" evidence="1">
    <location>
        <begin position="1"/>
        <end position="31"/>
    </location>
</feature>
<dbReference type="EMBL" id="CP071090">
    <property type="protein sequence ID" value="QSQ23015.1"/>
    <property type="molecule type" value="Genomic_DNA"/>
</dbReference>
<organism evidence="3 4">
    <name type="scientific">Pyxidicoccus parkwayensis</name>
    <dbReference type="NCBI Taxonomy" id="2813578"/>
    <lineage>
        <taxon>Bacteria</taxon>
        <taxon>Pseudomonadati</taxon>
        <taxon>Myxococcota</taxon>
        <taxon>Myxococcia</taxon>
        <taxon>Myxococcales</taxon>
        <taxon>Cystobacterineae</taxon>
        <taxon>Myxococcaceae</taxon>
        <taxon>Pyxidicoccus</taxon>
    </lineage>
</organism>
<dbReference type="Gene3D" id="2.60.40.1700">
    <property type="entry name" value="Protein-arginine deiminase, central domain"/>
    <property type="match status" value="1"/>
</dbReference>
<dbReference type="InterPro" id="IPR013530">
    <property type="entry name" value="PAD_C"/>
</dbReference>
<gene>
    <name evidence="3" type="ORF">JY651_49350</name>
</gene>
<evidence type="ECO:0000259" key="2">
    <source>
        <dbReference type="Pfam" id="PF03068"/>
    </source>
</evidence>